<organism evidence="2 3">
    <name type="scientific">Dehalobacterium formicoaceticum</name>
    <dbReference type="NCBI Taxonomy" id="51515"/>
    <lineage>
        <taxon>Bacteria</taxon>
        <taxon>Bacillati</taxon>
        <taxon>Bacillota</taxon>
        <taxon>Clostridia</taxon>
        <taxon>Eubacteriales</taxon>
        <taxon>Peptococcaceae</taxon>
        <taxon>Dehalobacterium</taxon>
    </lineage>
</organism>
<evidence type="ECO:0000259" key="1">
    <source>
        <dbReference type="Pfam" id="PF01323"/>
    </source>
</evidence>
<protein>
    <submittedName>
        <fullName evidence="2">DsbA family protein</fullName>
    </submittedName>
</protein>
<dbReference type="SUPFAM" id="SSF52833">
    <property type="entry name" value="Thioredoxin-like"/>
    <property type="match status" value="1"/>
</dbReference>
<evidence type="ECO:0000313" key="2">
    <source>
        <dbReference type="EMBL" id="MCR6546770.1"/>
    </source>
</evidence>
<name>A0ABT1Y7A6_9FIRM</name>
<dbReference type="InterPro" id="IPR001853">
    <property type="entry name" value="DSBA-like_thioredoxin_dom"/>
</dbReference>
<dbReference type="InterPro" id="IPR036249">
    <property type="entry name" value="Thioredoxin-like_sf"/>
</dbReference>
<feature type="domain" description="DSBA-like thioredoxin" evidence="1">
    <location>
        <begin position="6"/>
        <end position="177"/>
    </location>
</feature>
<dbReference type="Proteomes" id="UP001524944">
    <property type="component" value="Unassembled WGS sequence"/>
</dbReference>
<dbReference type="PANTHER" id="PTHR13887">
    <property type="entry name" value="GLUTATHIONE S-TRANSFERASE KAPPA"/>
    <property type="match status" value="1"/>
</dbReference>
<dbReference type="Gene3D" id="3.40.30.10">
    <property type="entry name" value="Glutaredoxin"/>
    <property type="match status" value="1"/>
</dbReference>
<dbReference type="RefSeq" id="WP_257914100.1">
    <property type="nucleotide sequence ID" value="NZ_JANPWE010000011.1"/>
</dbReference>
<dbReference type="Pfam" id="PF01323">
    <property type="entry name" value="DSBA"/>
    <property type="match status" value="1"/>
</dbReference>
<dbReference type="EMBL" id="JANPWE010000011">
    <property type="protein sequence ID" value="MCR6546770.1"/>
    <property type="molecule type" value="Genomic_DNA"/>
</dbReference>
<proteinExistence type="predicted"/>
<evidence type="ECO:0000313" key="3">
    <source>
        <dbReference type="Proteomes" id="UP001524944"/>
    </source>
</evidence>
<sequence>MGKGILYKLQKEYPLEVQWVGYELHPETPKEGIWLRDQFPNADLDMMKRNLNLAGKPYDVVFNKMERSSNTKLALAATEFAREQGKLWEFQDVVYQAYFGLGEDIGQLDIVLASAQKIGLDVGQLEKALQEEKYTSILKESRALGEKYHVEGIPTFIFENGKRIFGAERYEIFVKVLKELSER</sequence>
<keyword evidence="3" id="KW-1185">Reference proteome</keyword>
<comment type="caution">
    <text evidence="2">The sequence shown here is derived from an EMBL/GenBank/DDBJ whole genome shotgun (WGS) entry which is preliminary data.</text>
</comment>
<dbReference type="PANTHER" id="PTHR13887:SF41">
    <property type="entry name" value="THIOREDOXIN SUPERFAMILY PROTEIN"/>
    <property type="match status" value="1"/>
</dbReference>
<accession>A0ABT1Y7A6</accession>
<gene>
    <name evidence="2" type="ORF">NVS47_14835</name>
</gene>
<reference evidence="2 3" key="1">
    <citation type="submission" date="2022-08" db="EMBL/GenBank/DDBJ databases">
        <title>Proteogenomics of the novel Dehalobacterium formicoaceticum strain EZ94 highlights a key role of methyltransferases during anaerobic dichloromethane degradation.</title>
        <authorList>
            <person name="Wasmund K."/>
        </authorList>
    </citation>
    <scope>NUCLEOTIDE SEQUENCE [LARGE SCALE GENOMIC DNA]</scope>
    <source>
        <strain evidence="2 3">EZ94</strain>
    </source>
</reference>